<dbReference type="InterPro" id="IPR011969">
    <property type="entry name" value="Clan_AA_Asp_peptidase_C"/>
</dbReference>
<keyword evidence="1" id="KW-0812">Transmembrane</keyword>
<dbReference type="InterPro" id="IPR001969">
    <property type="entry name" value="Aspartic_peptidase_AS"/>
</dbReference>
<sequence length="178" mass="19837">MQDKKTDQTKQGDFISRAGTTMTVIAWIIFLVFLFGVFDHFIDQRNNPNQNVVTAAYGQQKQIVLQRNPYGHYVSNGTINGRDVVFLLDTGATEIAIPEAVANQLGLVKKQSIRVKTANGTTTAYKTRIDSAALGEIRLYDLNATILTNMTGNEILLGMNFLKHFEIIQKGQTLTIKQ</sequence>
<keyword evidence="2" id="KW-0645">Protease</keyword>
<dbReference type="AlphaFoldDB" id="A0A3B0WL84"/>
<gene>
    <name evidence="2" type="ORF">MNBD_GAMMA05-2050</name>
</gene>
<keyword evidence="2" id="KW-0378">Hydrolase</keyword>
<keyword evidence="1" id="KW-0472">Membrane</keyword>
<dbReference type="SUPFAM" id="SSF50630">
    <property type="entry name" value="Acid proteases"/>
    <property type="match status" value="1"/>
</dbReference>
<dbReference type="PROSITE" id="PS00141">
    <property type="entry name" value="ASP_PROTEASE"/>
    <property type="match status" value="1"/>
</dbReference>
<dbReference type="InterPro" id="IPR021109">
    <property type="entry name" value="Peptidase_aspartic_dom_sf"/>
</dbReference>
<organism evidence="2">
    <name type="scientific">hydrothermal vent metagenome</name>
    <dbReference type="NCBI Taxonomy" id="652676"/>
    <lineage>
        <taxon>unclassified sequences</taxon>
        <taxon>metagenomes</taxon>
        <taxon>ecological metagenomes</taxon>
    </lineage>
</organism>
<keyword evidence="1" id="KW-1133">Transmembrane helix</keyword>
<protein>
    <submittedName>
        <fullName evidence="2">Aspartyl protease</fullName>
    </submittedName>
</protein>
<evidence type="ECO:0000256" key="1">
    <source>
        <dbReference type="SAM" id="Phobius"/>
    </source>
</evidence>
<name>A0A3B0WL84_9ZZZZ</name>
<dbReference type="Pfam" id="PF13975">
    <property type="entry name" value="gag-asp_proteas"/>
    <property type="match status" value="1"/>
</dbReference>
<dbReference type="CDD" id="cd05483">
    <property type="entry name" value="retropepsin_like_bacteria"/>
    <property type="match status" value="1"/>
</dbReference>
<dbReference type="InterPro" id="IPR034122">
    <property type="entry name" value="Retropepsin-like_bacterial"/>
</dbReference>
<dbReference type="Gene3D" id="2.40.70.10">
    <property type="entry name" value="Acid Proteases"/>
    <property type="match status" value="1"/>
</dbReference>
<dbReference type="EMBL" id="UOFE01000001">
    <property type="protein sequence ID" value="VAW50209.1"/>
    <property type="molecule type" value="Genomic_DNA"/>
</dbReference>
<accession>A0A3B0WL84</accession>
<dbReference type="GO" id="GO:0004190">
    <property type="term" value="F:aspartic-type endopeptidase activity"/>
    <property type="evidence" value="ECO:0007669"/>
    <property type="project" value="InterPro"/>
</dbReference>
<reference evidence="2" key="1">
    <citation type="submission" date="2018-06" db="EMBL/GenBank/DDBJ databases">
        <authorList>
            <person name="Zhirakovskaya E."/>
        </authorList>
    </citation>
    <scope>NUCLEOTIDE SEQUENCE</scope>
</reference>
<proteinExistence type="predicted"/>
<evidence type="ECO:0000313" key="2">
    <source>
        <dbReference type="EMBL" id="VAW50209.1"/>
    </source>
</evidence>
<feature type="transmembrane region" description="Helical" evidence="1">
    <location>
        <begin position="21"/>
        <end position="42"/>
    </location>
</feature>
<dbReference type="NCBIfam" id="TIGR02281">
    <property type="entry name" value="clan_AA_DTGA"/>
    <property type="match status" value="1"/>
</dbReference>
<dbReference type="GO" id="GO:0006508">
    <property type="term" value="P:proteolysis"/>
    <property type="evidence" value="ECO:0007669"/>
    <property type="project" value="UniProtKB-KW"/>
</dbReference>